<feature type="domain" description="N-acetyltransferase" evidence="3">
    <location>
        <begin position="2"/>
        <end position="188"/>
    </location>
</feature>
<name>A0A9X0R170_9PROT</name>
<proteinExistence type="predicted"/>
<dbReference type="InterPro" id="IPR016181">
    <property type="entry name" value="Acyl_CoA_acyltransferase"/>
</dbReference>
<evidence type="ECO:0000256" key="2">
    <source>
        <dbReference type="ARBA" id="ARBA00023315"/>
    </source>
</evidence>
<dbReference type="Pfam" id="PF00583">
    <property type="entry name" value="Acetyltransf_1"/>
    <property type="match status" value="1"/>
</dbReference>
<gene>
    <name evidence="4" type="ORF">H7965_20240</name>
</gene>
<evidence type="ECO:0000313" key="5">
    <source>
        <dbReference type="Proteomes" id="UP000600101"/>
    </source>
</evidence>
<dbReference type="SUPFAM" id="SSF55729">
    <property type="entry name" value="Acyl-CoA N-acyltransferases (Nat)"/>
    <property type="match status" value="1"/>
</dbReference>
<dbReference type="EMBL" id="JACOMF010000032">
    <property type="protein sequence ID" value="MBC4017641.1"/>
    <property type="molecule type" value="Genomic_DNA"/>
</dbReference>
<dbReference type="Gene3D" id="3.40.630.30">
    <property type="match status" value="1"/>
</dbReference>
<dbReference type="CDD" id="cd04301">
    <property type="entry name" value="NAT_SF"/>
    <property type="match status" value="1"/>
</dbReference>
<evidence type="ECO:0000256" key="1">
    <source>
        <dbReference type="ARBA" id="ARBA00022679"/>
    </source>
</evidence>
<protein>
    <submittedName>
        <fullName evidence="4">GNAT family N-acetyltransferase</fullName>
    </submittedName>
</protein>
<keyword evidence="2" id="KW-0012">Acyltransferase</keyword>
<comment type="caution">
    <text evidence="4">The sequence shown here is derived from an EMBL/GenBank/DDBJ whole genome shotgun (WGS) entry which is preliminary data.</text>
</comment>
<evidence type="ECO:0000259" key="3">
    <source>
        <dbReference type="PROSITE" id="PS51186"/>
    </source>
</evidence>
<dbReference type="InterPro" id="IPR050832">
    <property type="entry name" value="Bact_Acetyltransf"/>
</dbReference>
<keyword evidence="1" id="KW-0808">Transferase</keyword>
<accession>A0A9X0R170</accession>
<dbReference type="InterPro" id="IPR000182">
    <property type="entry name" value="GNAT_dom"/>
</dbReference>
<sequence length="192" mass="20515">MICIRRARPADAPAIGAVHVATWRTAYAGVLPDDYLAGLSPLRHAAGYEQAITDRHNGHAVFVAVVSGADAPEGTPAGEATVVGFVSGGRARRPGLAQGEIETLYLLEDYRERGVGRRLMRAIAAHLAAVGCRSAMLWVLQDNPTRWFYRRLGGRPAAQEAIRFAGQTMGQLAFVWDPIETLLAATAPAAEG</sequence>
<dbReference type="GO" id="GO:0016747">
    <property type="term" value="F:acyltransferase activity, transferring groups other than amino-acyl groups"/>
    <property type="evidence" value="ECO:0007669"/>
    <property type="project" value="InterPro"/>
</dbReference>
<dbReference type="Proteomes" id="UP000600101">
    <property type="component" value="Unassembled WGS sequence"/>
</dbReference>
<dbReference type="AlphaFoldDB" id="A0A9X0R170"/>
<reference evidence="4" key="1">
    <citation type="submission" date="2020-08" db="EMBL/GenBank/DDBJ databases">
        <authorList>
            <person name="Hu Y."/>
            <person name="Nguyen S.V."/>
            <person name="Li F."/>
            <person name="Fanning S."/>
        </authorList>
    </citation>
    <scope>NUCLEOTIDE SEQUENCE</scope>
    <source>
        <strain evidence="4">SYSU D8009</strain>
    </source>
</reference>
<organism evidence="4 5">
    <name type="scientific">Siccirubricoccus deserti</name>
    <dbReference type="NCBI Taxonomy" id="2013562"/>
    <lineage>
        <taxon>Bacteria</taxon>
        <taxon>Pseudomonadati</taxon>
        <taxon>Pseudomonadota</taxon>
        <taxon>Alphaproteobacteria</taxon>
        <taxon>Acetobacterales</taxon>
        <taxon>Roseomonadaceae</taxon>
        <taxon>Siccirubricoccus</taxon>
    </lineage>
</organism>
<dbReference type="PROSITE" id="PS51186">
    <property type="entry name" value="GNAT"/>
    <property type="match status" value="1"/>
</dbReference>
<evidence type="ECO:0000313" key="4">
    <source>
        <dbReference type="EMBL" id="MBC4017641.1"/>
    </source>
</evidence>
<keyword evidence="5" id="KW-1185">Reference proteome</keyword>
<dbReference type="PANTHER" id="PTHR43877">
    <property type="entry name" value="AMINOALKYLPHOSPHONATE N-ACETYLTRANSFERASE-RELATED-RELATED"/>
    <property type="match status" value="1"/>
</dbReference>
<dbReference type="RefSeq" id="WP_186772402.1">
    <property type="nucleotide sequence ID" value="NZ_JACOMF010000032.1"/>
</dbReference>